<protein>
    <recommendedName>
        <fullName evidence="13">Guanylate cyclase soluble subunit beta-1</fullName>
        <ecNumber evidence="3">4.6.1.2</ecNumber>
    </recommendedName>
    <alternativeName>
        <fullName evidence="14">Guanylate cyclase soluble subunit beta-3</fullName>
    </alternativeName>
    <alternativeName>
        <fullName evidence="15">Soluble guanylate cyclase small subunit</fullName>
    </alternativeName>
</protein>
<keyword evidence="17" id="KW-0175">Coiled coil</keyword>
<gene>
    <name evidence="19" type="ORF">DSTB1V02_LOCUS8819</name>
</gene>
<evidence type="ECO:0000256" key="3">
    <source>
        <dbReference type="ARBA" id="ARBA00012202"/>
    </source>
</evidence>
<evidence type="ECO:0000256" key="4">
    <source>
        <dbReference type="ARBA" id="ARBA00022490"/>
    </source>
</evidence>
<dbReference type="PROSITE" id="PS00452">
    <property type="entry name" value="GUANYLATE_CYCLASE_1"/>
    <property type="match status" value="1"/>
</dbReference>
<dbReference type="GO" id="GO:0020037">
    <property type="term" value="F:heme binding"/>
    <property type="evidence" value="ECO:0007669"/>
    <property type="project" value="InterPro"/>
</dbReference>
<dbReference type="InterPro" id="IPR024096">
    <property type="entry name" value="NO_sig/Golgi_transp_ligand-bd"/>
</dbReference>
<dbReference type="FunFam" id="3.90.1520.10:FF:000001">
    <property type="entry name" value="Guanylate cyclase soluble subunit beta-1"/>
    <property type="match status" value="1"/>
</dbReference>
<evidence type="ECO:0000259" key="18">
    <source>
        <dbReference type="PROSITE" id="PS50125"/>
    </source>
</evidence>
<accession>A0A7R8XG41</accession>
<reference evidence="19" key="1">
    <citation type="submission" date="2020-11" db="EMBL/GenBank/DDBJ databases">
        <authorList>
            <person name="Tran Van P."/>
        </authorList>
    </citation>
    <scope>NUCLEOTIDE SEQUENCE</scope>
</reference>
<evidence type="ECO:0000256" key="9">
    <source>
        <dbReference type="ARBA" id="ARBA00023134"/>
    </source>
</evidence>
<sequence>YGFVNYAIELLVLRNFGKEIWEKIKKEAGVNIEGHFLARQVYDDSITYDIVAAAEKVLGVPAAAILEMFGKMFLDFCQDSGYDRILRVLGATTKDFLQNLDALHDHLGTIYPGMRAPSFRCTEGTEDGTTVLHYYSDRDGLESIVIGIVKAVASKLHEREVEVELWKRREECGHIQFLIREKRIGCEAANQLRRGAEEHLAHPTGRMQDIQSMVSPGTFCRLFPFHVMFDREMKVVQAGSSIARVLPVLEEANTKISSVLHMIRPQMEFTFENVLSHINTVFVLQSRLSLVTYDDLRAAELGDHFTKIRFKDLVLRSENFQAEYKLTRDLEVLTDKLQQTYRDLESEKKKTDRLLYSVLPASVANELRHGRPVAARRYHPVTLLFSGIVNFNEICAENSDSTGAMTIVRLLNDLYTAIDALADPNRNPKIYKVETVGDKYMAVSGLPEPCEDHARCIARLALDIMDISSDISVHQRQMELRIGIHSGEVMTGVIGQRMPRYCLFGNTVNLTSRTETTGQPGKINVSQDAFAYLQDSSNYDPEFQLEYRGPIQMKGKTEPMKTWFLSRKQLQGALK</sequence>
<dbReference type="InterPro" id="IPR011644">
    <property type="entry name" value="Heme_NO-bd"/>
</dbReference>
<dbReference type="FunFam" id="3.30.70.1230:FF:000005">
    <property type="entry name" value="Guanylate cyclase soluble subunit beta-1"/>
    <property type="match status" value="1"/>
</dbReference>
<dbReference type="CDD" id="cd07302">
    <property type="entry name" value="CHD"/>
    <property type="match status" value="1"/>
</dbReference>
<comment type="cofactor">
    <cofactor evidence="1">
        <name>heme</name>
        <dbReference type="ChEBI" id="CHEBI:30413"/>
    </cofactor>
</comment>
<dbReference type="InterPro" id="IPR042463">
    <property type="entry name" value="HNOB_dom_associated_sf"/>
</dbReference>
<evidence type="ECO:0000313" key="20">
    <source>
        <dbReference type="Proteomes" id="UP000677054"/>
    </source>
</evidence>
<dbReference type="InterPro" id="IPR001054">
    <property type="entry name" value="A/G_cyclase"/>
</dbReference>
<dbReference type="Gene3D" id="3.30.450.260">
    <property type="entry name" value="Haem NO binding associated domain"/>
    <property type="match status" value="1"/>
</dbReference>
<comment type="similarity">
    <text evidence="16">Belongs to the adenylyl cyclase class-4/guanylyl cyclase family.</text>
</comment>
<dbReference type="Pfam" id="PF07701">
    <property type="entry name" value="HNOBA"/>
    <property type="match status" value="2"/>
</dbReference>
<keyword evidence="9" id="KW-0342">GTP-binding</keyword>
<dbReference type="Gene3D" id="3.90.1520.10">
    <property type="entry name" value="H-NOX domain"/>
    <property type="match status" value="1"/>
</dbReference>
<dbReference type="PANTHER" id="PTHR45655">
    <property type="entry name" value="GUANYLATE CYCLASE SOLUBLE SUBUNIT BETA-2"/>
    <property type="match status" value="1"/>
</dbReference>
<dbReference type="SUPFAM" id="SSF55073">
    <property type="entry name" value="Nucleotide cyclase"/>
    <property type="match status" value="1"/>
</dbReference>
<evidence type="ECO:0000256" key="17">
    <source>
        <dbReference type="SAM" id="Coils"/>
    </source>
</evidence>
<keyword evidence="8" id="KW-0408">Iron</keyword>
<dbReference type="Pfam" id="PF00211">
    <property type="entry name" value="Guanylate_cyc"/>
    <property type="match status" value="1"/>
</dbReference>
<dbReference type="InterPro" id="IPR038158">
    <property type="entry name" value="H-NOX_domain_sf"/>
</dbReference>
<organism evidence="19">
    <name type="scientific">Darwinula stevensoni</name>
    <dbReference type="NCBI Taxonomy" id="69355"/>
    <lineage>
        <taxon>Eukaryota</taxon>
        <taxon>Metazoa</taxon>
        <taxon>Ecdysozoa</taxon>
        <taxon>Arthropoda</taxon>
        <taxon>Crustacea</taxon>
        <taxon>Oligostraca</taxon>
        <taxon>Ostracoda</taxon>
        <taxon>Podocopa</taxon>
        <taxon>Podocopida</taxon>
        <taxon>Darwinulocopina</taxon>
        <taxon>Darwinuloidea</taxon>
        <taxon>Darwinulidae</taxon>
        <taxon>Darwinula</taxon>
    </lineage>
</organism>
<evidence type="ECO:0000313" key="19">
    <source>
        <dbReference type="EMBL" id="CAD7249018.1"/>
    </source>
</evidence>
<dbReference type="PANTHER" id="PTHR45655:SF2">
    <property type="entry name" value="GUANYLATE CYCLASE SOLUBLE SUBUNIT BETA-1"/>
    <property type="match status" value="1"/>
</dbReference>
<evidence type="ECO:0000256" key="15">
    <source>
        <dbReference type="ARBA" id="ARBA00043208"/>
    </source>
</evidence>
<evidence type="ECO:0000256" key="11">
    <source>
        <dbReference type="ARBA" id="ARBA00023293"/>
    </source>
</evidence>
<evidence type="ECO:0000256" key="13">
    <source>
        <dbReference type="ARBA" id="ARBA00039698"/>
    </source>
</evidence>
<keyword evidence="5" id="KW-0349">Heme</keyword>
<keyword evidence="20" id="KW-1185">Reference proteome</keyword>
<keyword evidence="4" id="KW-0963">Cytoplasm</keyword>
<evidence type="ECO:0000256" key="7">
    <source>
        <dbReference type="ARBA" id="ARBA00022741"/>
    </source>
</evidence>
<dbReference type="Pfam" id="PF07700">
    <property type="entry name" value="HNOB"/>
    <property type="match status" value="1"/>
</dbReference>
<feature type="non-terminal residue" evidence="19">
    <location>
        <position position="1"/>
    </location>
</feature>
<dbReference type="GO" id="GO:0004383">
    <property type="term" value="F:guanylate cyclase activity"/>
    <property type="evidence" value="ECO:0007669"/>
    <property type="project" value="UniProtKB-EC"/>
</dbReference>
<dbReference type="GO" id="GO:0070482">
    <property type="term" value="P:response to oxygen levels"/>
    <property type="evidence" value="ECO:0007669"/>
    <property type="project" value="TreeGrafter"/>
</dbReference>
<feature type="domain" description="Guanylate cyclase" evidence="18">
    <location>
        <begin position="382"/>
        <end position="515"/>
    </location>
</feature>
<dbReference type="GO" id="GO:0005525">
    <property type="term" value="F:GTP binding"/>
    <property type="evidence" value="ECO:0007669"/>
    <property type="project" value="UniProtKB-KW"/>
</dbReference>
<comment type="function">
    <text evidence="12">Mediates responses to nitric oxide (NO) by catalyzing the biosynthesis of the signaling molecule cGMP.</text>
</comment>
<keyword evidence="10 16" id="KW-0456">Lyase</keyword>
<evidence type="ECO:0000256" key="8">
    <source>
        <dbReference type="ARBA" id="ARBA00023004"/>
    </source>
</evidence>
<evidence type="ECO:0000256" key="6">
    <source>
        <dbReference type="ARBA" id="ARBA00022723"/>
    </source>
</evidence>
<dbReference type="SUPFAM" id="SSF111126">
    <property type="entry name" value="Ligand-binding domain in the NO signalling and Golgi transport"/>
    <property type="match status" value="1"/>
</dbReference>
<dbReference type="Proteomes" id="UP000677054">
    <property type="component" value="Unassembled WGS sequence"/>
</dbReference>
<dbReference type="EC" id="4.6.1.2" evidence="3"/>
<feature type="coiled-coil region" evidence="17">
    <location>
        <begin position="327"/>
        <end position="354"/>
    </location>
</feature>
<keyword evidence="7" id="KW-0547">Nucleotide-binding</keyword>
<dbReference type="EMBL" id="CAJPEV010002103">
    <property type="protein sequence ID" value="CAG0895669.1"/>
    <property type="molecule type" value="Genomic_DNA"/>
</dbReference>
<name>A0A7R8XG41_9CRUS</name>
<keyword evidence="6" id="KW-0479">Metal-binding</keyword>
<dbReference type="Gene3D" id="3.30.70.1230">
    <property type="entry name" value="Nucleotide cyclase"/>
    <property type="match status" value="1"/>
</dbReference>
<dbReference type="GO" id="GO:0008074">
    <property type="term" value="C:guanylate cyclase complex, soluble"/>
    <property type="evidence" value="ECO:0007669"/>
    <property type="project" value="TreeGrafter"/>
</dbReference>
<evidence type="ECO:0000256" key="1">
    <source>
        <dbReference type="ARBA" id="ARBA00001971"/>
    </source>
</evidence>
<dbReference type="EMBL" id="LR901620">
    <property type="protein sequence ID" value="CAD7249018.1"/>
    <property type="molecule type" value="Genomic_DNA"/>
</dbReference>
<evidence type="ECO:0000256" key="2">
    <source>
        <dbReference type="ARBA" id="ARBA00004496"/>
    </source>
</evidence>
<dbReference type="InterPro" id="IPR011645">
    <property type="entry name" value="HNOB_dom_associated"/>
</dbReference>
<evidence type="ECO:0000256" key="16">
    <source>
        <dbReference type="RuleBase" id="RU000405"/>
    </source>
</evidence>
<dbReference type="AlphaFoldDB" id="A0A7R8XG41"/>
<dbReference type="OrthoDB" id="6127067at2759"/>
<dbReference type="InterPro" id="IPR029787">
    <property type="entry name" value="Nucleotide_cyclase"/>
</dbReference>
<evidence type="ECO:0000256" key="5">
    <source>
        <dbReference type="ARBA" id="ARBA00022617"/>
    </source>
</evidence>
<dbReference type="InterPro" id="IPR018297">
    <property type="entry name" value="A/G_cyclase_CS"/>
</dbReference>
<evidence type="ECO:0000256" key="12">
    <source>
        <dbReference type="ARBA" id="ARBA00037442"/>
    </source>
</evidence>
<evidence type="ECO:0000256" key="14">
    <source>
        <dbReference type="ARBA" id="ARBA00041698"/>
    </source>
</evidence>
<comment type="subcellular location">
    <subcellularLocation>
        <location evidence="2">Cytoplasm</location>
    </subcellularLocation>
</comment>
<proteinExistence type="inferred from homology"/>
<dbReference type="PROSITE" id="PS50125">
    <property type="entry name" value="GUANYLATE_CYCLASE_2"/>
    <property type="match status" value="1"/>
</dbReference>
<dbReference type="SMART" id="SM00044">
    <property type="entry name" value="CYCc"/>
    <property type="match status" value="1"/>
</dbReference>
<evidence type="ECO:0000256" key="10">
    <source>
        <dbReference type="ARBA" id="ARBA00023239"/>
    </source>
</evidence>
<keyword evidence="11" id="KW-0141">cGMP biosynthesis</keyword>
<dbReference type="GO" id="GO:0046872">
    <property type="term" value="F:metal ion binding"/>
    <property type="evidence" value="ECO:0007669"/>
    <property type="project" value="UniProtKB-KW"/>
</dbReference>
<dbReference type="GO" id="GO:0019934">
    <property type="term" value="P:cGMP-mediated signaling"/>
    <property type="evidence" value="ECO:0007669"/>
    <property type="project" value="TreeGrafter"/>
</dbReference>